<comment type="caution">
    <text evidence="2">The sequence shown here is derived from an EMBL/GenBank/DDBJ whole genome shotgun (WGS) entry which is preliminary data.</text>
</comment>
<keyword evidence="1" id="KW-0812">Transmembrane</keyword>
<dbReference type="PANTHER" id="PTHR28474:SF1">
    <property type="entry name" value="TRANSMEMBRANE PROTEIN 72"/>
    <property type="match status" value="1"/>
</dbReference>
<gene>
    <name evidence="2" type="ORF">LSH36_393g01066</name>
</gene>
<keyword evidence="1" id="KW-1133">Transmembrane helix</keyword>
<feature type="transmembrane region" description="Helical" evidence="1">
    <location>
        <begin position="31"/>
        <end position="53"/>
    </location>
</feature>
<feature type="transmembrane region" description="Helical" evidence="1">
    <location>
        <begin position="81"/>
        <end position="109"/>
    </location>
</feature>
<sequence>MEVIQNQKGETKLVQEGYIFMKKKVNKTNITFIRIVSIIVSLCEVVFVIHFWVIYKARDERDVCVRLWSTLTWLDDWKKGLFYFILAAGCFTQAHILWLPIIPGLMLVISGVLYCIKTVTNQVVAVEEVNKNETYGRFDEVQDDIEENLPETVDSSSLEETTVADQDQIMDV</sequence>
<dbReference type="EMBL" id="JAODUP010000393">
    <property type="protein sequence ID" value="KAK2150726.1"/>
    <property type="molecule type" value="Genomic_DNA"/>
</dbReference>
<keyword evidence="1" id="KW-0472">Membrane</keyword>
<proteinExistence type="predicted"/>
<evidence type="ECO:0000256" key="1">
    <source>
        <dbReference type="SAM" id="Phobius"/>
    </source>
</evidence>
<reference evidence="2" key="1">
    <citation type="journal article" date="2023" name="Mol. Biol. Evol.">
        <title>Third-Generation Sequencing Reveals the Adaptive Role of the Epigenome in Three Deep-Sea Polychaetes.</title>
        <authorList>
            <person name="Perez M."/>
            <person name="Aroh O."/>
            <person name="Sun Y."/>
            <person name="Lan Y."/>
            <person name="Juniper S.K."/>
            <person name="Young C.R."/>
            <person name="Angers B."/>
            <person name="Qian P.Y."/>
        </authorList>
    </citation>
    <scope>NUCLEOTIDE SEQUENCE</scope>
    <source>
        <strain evidence="2">P08H-3</strain>
    </source>
</reference>
<keyword evidence="3" id="KW-1185">Reference proteome</keyword>
<organism evidence="2 3">
    <name type="scientific">Paralvinella palmiformis</name>
    <dbReference type="NCBI Taxonomy" id="53620"/>
    <lineage>
        <taxon>Eukaryota</taxon>
        <taxon>Metazoa</taxon>
        <taxon>Spiralia</taxon>
        <taxon>Lophotrochozoa</taxon>
        <taxon>Annelida</taxon>
        <taxon>Polychaeta</taxon>
        <taxon>Sedentaria</taxon>
        <taxon>Canalipalpata</taxon>
        <taxon>Terebellida</taxon>
        <taxon>Terebelliformia</taxon>
        <taxon>Alvinellidae</taxon>
        <taxon>Paralvinella</taxon>
    </lineage>
</organism>
<accession>A0AAD9JDQ1</accession>
<evidence type="ECO:0008006" key="4">
    <source>
        <dbReference type="Google" id="ProtNLM"/>
    </source>
</evidence>
<dbReference type="PANTHER" id="PTHR28474">
    <property type="entry name" value="TRANSMEMBRANE PROTEIN 72"/>
    <property type="match status" value="1"/>
</dbReference>
<name>A0AAD9JDQ1_9ANNE</name>
<dbReference type="InterPro" id="IPR032055">
    <property type="entry name" value="TMEM72"/>
</dbReference>
<evidence type="ECO:0000313" key="3">
    <source>
        <dbReference type="Proteomes" id="UP001208570"/>
    </source>
</evidence>
<dbReference type="Proteomes" id="UP001208570">
    <property type="component" value="Unassembled WGS sequence"/>
</dbReference>
<dbReference type="AlphaFoldDB" id="A0AAD9JDQ1"/>
<protein>
    <recommendedName>
        <fullName evidence="4">Transmembrane protein</fullName>
    </recommendedName>
</protein>
<evidence type="ECO:0000313" key="2">
    <source>
        <dbReference type="EMBL" id="KAK2150726.1"/>
    </source>
</evidence>
<dbReference type="Pfam" id="PF16054">
    <property type="entry name" value="TMEM72"/>
    <property type="match status" value="1"/>
</dbReference>